<dbReference type="EMBL" id="JABBGJ010000030">
    <property type="protein sequence ID" value="NMM01397.1"/>
    <property type="molecule type" value="Genomic_DNA"/>
</dbReference>
<proteinExistence type="predicted"/>
<dbReference type="RefSeq" id="WP_169488233.1">
    <property type="nucleotide sequence ID" value="NZ_JABBGJ010000030.1"/>
</dbReference>
<comment type="caution">
    <text evidence="1">The sequence shown here is derived from an EMBL/GenBank/DDBJ whole genome shotgun (WGS) entry which is preliminary data.</text>
</comment>
<evidence type="ECO:0000313" key="2">
    <source>
        <dbReference type="Proteomes" id="UP000544134"/>
    </source>
</evidence>
<name>A0A848IQG4_9BURK</name>
<keyword evidence="2" id="KW-1185">Reference proteome</keyword>
<gene>
    <name evidence="1" type="ORF">HHL24_26070</name>
</gene>
<dbReference type="Proteomes" id="UP000544134">
    <property type="component" value="Unassembled WGS sequence"/>
</dbReference>
<accession>A0A848IQG4</accession>
<evidence type="ECO:0000313" key="1">
    <source>
        <dbReference type="EMBL" id="NMM01397.1"/>
    </source>
</evidence>
<protein>
    <submittedName>
        <fullName evidence="1">Uncharacterized protein</fullName>
    </submittedName>
</protein>
<reference evidence="1 2" key="1">
    <citation type="submission" date="2020-04" db="EMBL/GenBank/DDBJ databases">
        <title>Paraburkholderia sp. RP-4-7 isolated from soil.</title>
        <authorList>
            <person name="Dahal R.H."/>
        </authorList>
    </citation>
    <scope>NUCLEOTIDE SEQUENCE [LARGE SCALE GENOMIC DNA]</scope>
    <source>
        <strain evidence="1 2">RP-4-7</strain>
    </source>
</reference>
<dbReference type="AlphaFoldDB" id="A0A848IQG4"/>
<sequence>MPPLPAAPMQPDVVYLGRMIKDGKVKVFFASNGDPVVLSTGDVLNGSWRVQAISTTEVALHHLQTGETRRVAMGGSTDPHPGSVATVQIGQRFLASQPIQQQKTD</sequence>
<organism evidence="1 2">
    <name type="scientific">Paraburkholderia polaris</name>
    <dbReference type="NCBI Taxonomy" id="2728848"/>
    <lineage>
        <taxon>Bacteria</taxon>
        <taxon>Pseudomonadati</taxon>
        <taxon>Pseudomonadota</taxon>
        <taxon>Betaproteobacteria</taxon>
        <taxon>Burkholderiales</taxon>
        <taxon>Burkholderiaceae</taxon>
        <taxon>Paraburkholderia</taxon>
    </lineage>
</organism>